<sequence>MRLLPMYILFSNLLFAQKNLPVNYLNEVPPKRVAKVFGNGIMSTERIEHSAPAFSPDGKKVLWAVMKMPSYRMQMLELNYTNGQWSNPEIPGFCDSLADFSFPNFSVDGKTLFFSSNKKINKADTLAKGNRLWYVSLKGDKWGIPKLVENLKSYEGIYGNSVAADGSVYFTYGPHRSPDWNIFSLKNGDKQPSSLPTNTKNYEDGPYIHPNEEYMIFESKRNDGIENSIDLYISFKKNDEWSEPVNMGSKINTAFSERFARVSPDGKYLFFGSNRNGNFDIFWIDASIINEFK</sequence>
<keyword evidence="3" id="KW-1185">Reference proteome</keyword>
<gene>
    <name evidence="2" type="ORF">EWM59_22025</name>
</gene>
<name>A0A4Q5LUS5_9BACT</name>
<reference evidence="2 3" key="1">
    <citation type="submission" date="2019-02" db="EMBL/GenBank/DDBJ databases">
        <title>Bacterial novel species Emticicia sp. 17J42-9 isolated from soil.</title>
        <authorList>
            <person name="Jung H.-Y."/>
        </authorList>
    </citation>
    <scope>NUCLEOTIDE SEQUENCE [LARGE SCALE GENOMIC DNA]</scope>
    <source>
        <strain evidence="2 3">17J42-9</strain>
    </source>
</reference>
<comment type="similarity">
    <text evidence="1">Belongs to the TolB family.</text>
</comment>
<evidence type="ECO:0000256" key="1">
    <source>
        <dbReference type="ARBA" id="ARBA00009820"/>
    </source>
</evidence>
<protein>
    <submittedName>
        <fullName evidence="2">Uncharacterized protein</fullName>
    </submittedName>
</protein>
<organism evidence="2 3">
    <name type="scientific">Emticicia agri</name>
    <dbReference type="NCBI Taxonomy" id="2492393"/>
    <lineage>
        <taxon>Bacteria</taxon>
        <taxon>Pseudomonadati</taxon>
        <taxon>Bacteroidota</taxon>
        <taxon>Cytophagia</taxon>
        <taxon>Cytophagales</taxon>
        <taxon>Leadbetterellaceae</taxon>
        <taxon>Emticicia</taxon>
    </lineage>
</organism>
<dbReference type="PANTHER" id="PTHR36842">
    <property type="entry name" value="PROTEIN TOLB HOMOLOG"/>
    <property type="match status" value="1"/>
</dbReference>
<dbReference type="AlphaFoldDB" id="A0A4Q5LUS5"/>
<dbReference type="RefSeq" id="WP_130023418.1">
    <property type="nucleotide sequence ID" value="NZ_SEWF01000045.1"/>
</dbReference>
<dbReference type="OrthoDB" id="9809364at2"/>
<dbReference type="SUPFAM" id="SSF82171">
    <property type="entry name" value="DPP6 N-terminal domain-like"/>
    <property type="match status" value="1"/>
</dbReference>
<comment type="caution">
    <text evidence="2">The sequence shown here is derived from an EMBL/GenBank/DDBJ whole genome shotgun (WGS) entry which is preliminary data.</text>
</comment>
<accession>A0A4Q5LUS5</accession>
<evidence type="ECO:0000313" key="3">
    <source>
        <dbReference type="Proteomes" id="UP000293162"/>
    </source>
</evidence>
<dbReference type="Proteomes" id="UP000293162">
    <property type="component" value="Unassembled WGS sequence"/>
</dbReference>
<dbReference type="InterPro" id="IPR011042">
    <property type="entry name" value="6-blade_b-propeller_TolB-like"/>
</dbReference>
<dbReference type="EMBL" id="SEWF01000045">
    <property type="protein sequence ID" value="RYU93428.1"/>
    <property type="molecule type" value="Genomic_DNA"/>
</dbReference>
<dbReference type="InterPro" id="IPR011659">
    <property type="entry name" value="WD40"/>
</dbReference>
<proteinExistence type="inferred from homology"/>
<dbReference type="Gene3D" id="2.120.10.30">
    <property type="entry name" value="TolB, C-terminal domain"/>
    <property type="match status" value="1"/>
</dbReference>
<evidence type="ECO:0000313" key="2">
    <source>
        <dbReference type="EMBL" id="RYU93428.1"/>
    </source>
</evidence>
<dbReference type="Pfam" id="PF07676">
    <property type="entry name" value="PD40"/>
    <property type="match status" value="3"/>
</dbReference>